<dbReference type="Gene3D" id="3.10.129.10">
    <property type="entry name" value="Hotdog Thioesterase"/>
    <property type="match status" value="1"/>
</dbReference>
<accession>A0A9D1T5A3</accession>
<dbReference type="NCBIfam" id="TIGR00051">
    <property type="entry name" value="YbgC/FadM family acyl-CoA thioesterase"/>
    <property type="match status" value="1"/>
</dbReference>
<evidence type="ECO:0000256" key="1">
    <source>
        <dbReference type="ARBA" id="ARBA00005953"/>
    </source>
</evidence>
<dbReference type="Proteomes" id="UP000823960">
    <property type="component" value="Unassembled WGS sequence"/>
</dbReference>
<name>A0A9D1T5A3_9FIRM</name>
<reference evidence="3" key="2">
    <citation type="journal article" date="2021" name="PeerJ">
        <title>Extensive microbial diversity within the chicken gut microbiome revealed by metagenomics and culture.</title>
        <authorList>
            <person name="Gilroy R."/>
            <person name="Ravi A."/>
            <person name="Getino M."/>
            <person name="Pursley I."/>
            <person name="Horton D.L."/>
            <person name="Alikhan N.F."/>
            <person name="Baker D."/>
            <person name="Gharbi K."/>
            <person name="Hall N."/>
            <person name="Watson M."/>
            <person name="Adriaenssens E.M."/>
            <person name="Foster-Nyarko E."/>
            <person name="Jarju S."/>
            <person name="Secka A."/>
            <person name="Antonio M."/>
            <person name="Oren A."/>
            <person name="Chaudhuri R.R."/>
            <person name="La Ragione R."/>
            <person name="Hildebrand F."/>
            <person name="Pallen M.J."/>
        </authorList>
    </citation>
    <scope>NUCLEOTIDE SEQUENCE</scope>
    <source>
        <strain evidence="3">1370</strain>
    </source>
</reference>
<comment type="similarity">
    <text evidence="1">Belongs to the 4-hydroxybenzoyl-CoA thioesterase family.</text>
</comment>
<dbReference type="GO" id="GO:0047617">
    <property type="term" value="F:fatty acyl-CoA hydrolase activity"/>
    <property type="evidence" value="ECO:0007669"/>
    <property type="project" value="TreeGrafter"/>
</dbReference>
<comment type="caution">
    <text evidence="3">The sequence shown here is derived from an EMBL/GenBank/DDBJ whole genome shotgun (WGS) entry which is preliminary data.</text>
</comment>
<dbReference type="CDD" id="cd00586">
    <property type="entry name" value="4HBT"/>
    <property type="match status" value="1"/>
</dbReference>
<organism evidence="3 4">
    <name type="scientific">Candidatus Faeciplasma avium</name>
    <dbReference type="NCBI Taxonomy" id="2840798"/>
    <lineage>
        <taxon>Bacteria</taxon>
        <taxon>Bacillati</taxon>
        <taxon>Bacillota</taxon>
        <taxon>Clostridia</taxon>
        <taxon>Eubacteriales</taxon>
        <taxon>Oscillospiraceae</taxon>
        <taxon>Oscillospiraceae incertae sedis</taxon>
        <taxon>Candidatus Faeciplasma</taxon>
    </lineage>
</organism>
<protein>
    <submittedName>
        <fullName evidence="3">Acyl-CoA thioesterase</fullName>
    </submittedName>
</protein>
<dbReference type="PANTHER" id="PTHR31793:SF27">
    <property type="entry name" value="NOVEL THIOESTERASE SUPERFAMILY DOMAIN AND SAPOSIN A-TYPE DOMAIN CONTAINING PROTEIN (0610012H03RIK)"/>
    <property type="match status" value="1"/>
</dbReference>
<evidence type="ECO:0000313" key="4">
    <source>
        <dbReference type="Proteomes" id="UP000823960"/>
    </source>
</evidence>
<dbReference type="InterPro" id="IPR050563">
    <property type="entry name" value="4-hydroxybenzoyl-CoA_TE"/>
</dbReference>
<gene>
    <name evidence="3" type="ORF">IAD28_06040</name>
</gene>
<sequence>MISYERRVNYYETDKMGITHHSNYIRFMEEARMDYLQKIGCPMTLIESKGLTSPVVSLSCEYKHPTTYSDSLAILVTVKKYTGARLCLGYKIINRDTGELAARAESTHCFIDSGKKPVSVKRLIPELDTALRRELEEAAKQGSD</sequence>
<dbReference type="AlphaFoldDB" id="A0A9D1T5A3"/>
<dbReference type="PIRSF" id="PIRSF003230">
    <property type="entry name" value="YbgC"/>
    <property type="match status" value="1"/>
</dbReference>
<evidence type="ECO:0000313" key="3">
    <source>
        <dbReference type="EMBL" id="HIV11233.1"/>
    </source>
</evidence>
<proteinExistence type="inferred from homology"/>
<dbReference type="SUPFAM" id="SSF54637">
    <property type="entry name" value="Thioesterase/thiol ester dehydrase-isomerase"/>
    <property type="match status" value="1"/>
</dbReference>
<dbReference type="PANTHER" id="PTHR31793">
    <property type="entry name" value="4-HYDROXYBENZOYL-COA THIOESTERASE FAMILY MEMBER"/>
    <property type="match status" value="1"/>
</dbReference>
<keyword evidence="2" id="KW-0378">Hydrolase</keyword>
<dbReference type="EMBL" id="DVOL01000088">
    <property type="protein sequence ID" value="HIV11233.1"/>
    <property type="molecule type" value="Genomic_DNA"/>
</dbReference>
<dbReference type="InterPro" id="IPR029069">
    <property type="entry name" value="HotDog_dom_sf"/>
</dbReference>
<reference evidence="3" key="1">
    <citation type="submission" date="2020-10" db="EMBL/GenBank/DDBJ databases">
        <authorList>
            <person name="Gilroy R."/>
        </authorList>
    </citation>
    <scope>NUCLEOTIDE SEQUENCE</scope>
    <source>
        <strain evidence="3">1370</strain>
    </source>
</reference>
<evidence type="ECO:0000256" key="2">
    <source>
        <dbReference type="ARBA" id="ARBA00022801"/>
    </source>
</evidence>
<dbReference type="Pfam" id="PF13279">
    <property type="entry name" value="4HBT_2"/>
    <property type="match status" value="1"/>
</dbReference>
<dbReference type="InterPro" id="IPR006684">
    <property type="entry name" value="YbgC/YbaW"/>
</dbReference>